<comment type="caution">
    <text evidence="10">The sequence shown here is derived from an EMBL/GenBank/DDBJ whole genome shotgun (WGS) entry which is preliminary data.</text>
</comment>
<evidence type="ECO:0000256" key="1">
    <source>
        <dbReference type="ARBA" id="ARBA00004862"/>
    </source>
</evidence>
<evidence type="ECO:0000259" key="9">
    <source>
        <dbReference type="SMART" id="SM00859"/>
    </source>
</evidence>
<comment type="subcellular location">
    <subcellularLocation>
        <location evidence="7">Cytoplasm</location>
    </subcellularLocation>
</comment>
<dbReference type="Proteomes" id="UP000037784">
    <property type="component" value="Unassembled WGS sequence"/>
</dbReference>
<dbReference type="UniPathway" id="UPA00068">
    <property type="reaction ID" value="UER00108"/>
</dbReference>
<dbReference type="InterPro" id="IPR050085">
    <property type="entry name" value="AGPR"/>
</dbReference>
<keyword evidence="12" id="KW-1185">Reference proteome</keyword>
<dbReference type="InterPro" id="IPR058924">
    <property type="entry name" value="AGPR_dimerisation_dom"/>
</dbReference>
<comment type="pathway">
    <text evidence="1 7">Amino-acid biosynthesis; L-arginine biosynthesis; N(2)-acetyl-L-ornithine from L-glutamate: step 3/4.</text>
</comment>
<feature type="active site" evidence="7 8">
    <location>
        <position position="146"/>
    </location>
</feature>
<dbReference type="Pfam" id="PF01118">
    <property type="entry name" value="Semialdhyde_dh"/>
    <property type="match status" value="1"/>
</dbReference>
<comment type="similarity">
    <text evidence="7">Belongs to the NAGSA dehydrogenase family. Type 1 subfamily.</text>
</comment>
<dbReference type="EMBL" id="BBZA01000241">
    <property type="protein sequence ID" value="GAP64275.1"/>
    <property type="molecule type" value="Genomic_DNA"/>
</dbReference>
<dbReference type="SMART" id="SM00859">
    <property type="entry name" value="Semialdhyde_dh"/>
    <property type="match status" value="1"/>
</dbReference>
<dbReference type="NCBIfam" id="TIGR01850">
    <property type="entry name" value="argC"/>
    <property type="match status" value="1"/>
</dbReference>
<evidence type="ECO:0000256" key="4">
    <source>
        <dbReference type="ARBA" id="ARBA00022857"/>
    </source>
</evidence>
<feature type="domain" description="Semialdehyde dehydrogenase NAD-binding" evidence="9">
    <location>
        <begin position="3"/>
        <end position="138"/>
    </location>
</feature>
<dbReference type="Gene3D" id="3.30.360.10">
    <property type="entry name" value="Dihydrodipicolinate Reductase, domain 2"/>
    <property type="match status" value="1"/>
</dbReference>
<dbReference type="EC" id="1.2.1.38" evidence="7"/>
<dbReference type="SUPFAM" id="SSF51735">
    <property type="entry name" value="NAD(P)-binding Rossmann-fold domains"/>
    <property type="match status" value="1"/>
</dbReference>
<dbReference type="FunCoup" id="A0A0M8K947">
    <property type="interactions" value="340"/>
</dbReference>
<dbReference type="GO" id="GO:0006526">
    <property type="term" value="P:L-arginine biosynthetic process"/>
    <property type="evidence" value="ECO:0007669"/>
    <property type="project" value="UniProtKB-UniRule"/>
</dbReference>
<reference evidence="11 13" key="2">
    <citation type="submission" date="2015-07" db="EMBL/GenBank/DDBJ databases">
        <title>Whole genome sequence of Ardenticatena maritima DSM 23922.</title>
        <authorList>
            <person name="Hemp J."/>
            <person name="Ward L.M."/>
            <person name="Pace L.A."/>
            <person name="Fischer W.W."/>
        </authorList>
    </citation>
    <scope>NUCLEOTIDE SEQUENCE [LARGE SCALE GENOMIC DNA]</scope>
    <source>
        <strain evidence="11 13">110S</strain>
    </source>
</reference>
<dbReference type="EMBL" id="LGKN01000003">
    <property type="protein sequence ID" value="KPL89669.1"/>
    <property type="molecule type" value="Genomic_DNA"/>
</dbReference>
<dbReference type="InterPro" id="IPR036291">
    <property type="entry name" value="NAD(P)-bd_dom_sf"/>
</dbReference>
<dbReference type="GO" id="GO:0070401">
    <property type="term" value="F:NADP+ binding"/>
    <property type="evidence" value="ECO:0007669"/>
    <property type="project" value="InterPro"/>
</dbReference>
<dbReference type="GO" id="GO:0003942">
    <property type="term" value="F:N-acetyl-gamma-glutamyl-phosphate reductase activity"/>
    <property type="evidence" value="ECO:0007669"/>
    <property type="project" value="UniProtKB-UniRule"/>
</dbReference>
<dbReference type="CDD" id="cd17895">
    <property type="entry name" value="AGPR_1_N"/>
    <property type="match status" value="1"/>
</dbReference>
<comment type="catalytic activity">
    <reaction evidence="6 7">
        <text>N-acetyl-L-glutamate 5-semialdehyde + phosphate + NADP(+) = N-acetyl-L-glutamyl 5-phosphate + NADPH + H(+)</text>
        <dbReference type="Rhea" id="RHEA:21588"/>
        <dbReference type="ChEBI" id="CHEBI:15378"/>
        <dbReference type="ChEBI" id="CHEBI:29123"/>
        <dbReference type="ChEBI" id="CHEBI:43474"/>
        <dbReference type="ChEBI" id="CHEBI:57783"/>
        <dbReference type="ChEBI" id="CHEBI:57936"/>
        <dbReference type="ChEBI" id="CHEBI:58349"/>
        <dbReference type="EC" id="1.2.1.38"/>
    </reaction>
</comment>
<dbReference type="InterPro" id="IPR023013">
    <property type="entry name" value="AGPR_AS"/>
</dbReference>
<dbReference type="PANTHER" id="PTHR32338:SF10">
    <property type="entry name" value="N-ACETYL-GAMMA-GLUTAMYL-PHOSPHATE REDUCTASE, CHLOROPLASTIC-RELATED"/>
    <property type="match status" value="1"/>
</dbReference>
<reference evidence="10 12" key="1">
    <citation type="journal article" date="2015" name="Genome Announc.">
        <title>Draft Genome Sequence of a Heterotrophic Facultative Anaerobic Thermophilic Bacterium, Ardenticatena maritima Strain 110ST.</title>
        <authorList>
            <person name="Kawaichi S."/>
            <person name="Yoshida T."/>
            <person name="Sako Y."/>
            <person name="Nakamura R."/>
        </authorList>
    </citation>
    <scope>NUCLEOTIDE SEQUENCE [LARGE SCALE GENOMIC DNA]</scope>
    <source>
        <strain evidence="10 12">110S</strain>
    </source>
</reference>
<evidence type="ECO:0000313" key="10">
    <source>
        <dbReference type="EMBL" id="GAP64275.1"/>
    </source>
</evidence>
<dbReference type="CDD" id="cd23934">
    <property type="entry name" value="AGPR_1_C"/>
    <property type="match status" value="1"/>
</dbReference>
<dbReference type="OrthoDB" id="9801289at2"/>
<evidence type="ECO:0000256" key="6">
    <source>
        <dbReference type="ARBA" id="ARBA00050557"/>
    </source>
</evidence>
<dbReference type="InterPro" id="IPR000706">
    <property type="entry name" value="AGPR_type-1"/>
</dbReference>
<dbReference type="GO" id="GO:0051287">
    <property type="term" value="F:NAD binding"/>
    <property type="evidence" value="ECO:0007669"/>
    <property type="project" value="InterPro"/>
</dbReference>
<dbReference type="HAMAP" id="MF_00150">
    <property type="entry name" value="ArgC_type1"/>
    <property type="match status" value="1"/>
</dbReference>
<evidence type="ECO:0000313" key="12">
    <source>
        <dbReference type="Proteomes" id="UP000037784"/>
    </source>
</evidence>
<dbReference type="InParanoid" id="A0A0M8K947"/>
<evidence type="ECO:0000313" key="13">
    <source>
        <dbReference type="Proteomes" id="UP000050502"/>
    </source>
</evidence>
<dbReference type="FunFam" id="3.30.360.10:FF:000014">
    <property type="entry name" value="N-acetyl-gamma-glutamyl-phosphate reductase"/>
    <property type="match status" value="1"/>
</dbReference>
<dbReference type="STRING" id="872965.SE16_04525"/>
<dbReference type="Proteomes" id="UP000050502">
    <property type="component" value="Unassembled WGS sequence"/>
</dbReference>
<keyword evidence="5 7" id="KW-0560">Oxidoreductase</keyword>
<reference evidence="12" key="3">
    <citation type="submission" date="2015-08" db="EMBL/GenBank/DDBJ databases">
        <title>Draft Genome Sequence of a Heterotrophic Facultative Anaerobic Bacterium Ardenticatena maritima Strain 110S.</title>
        <authorList>
            <person name="Kawaichi S."/>
            <person name="Yoshida T."/>
            <person name="Sako Y."/>
            <person name="Nakamura R."/>
        </authorList>
    </citation>
    <scope>NUCLEOTIDE SEQUENCE [LARGE SCALE GENOMIC DNA]</scope>
    <source>
        <strain evidence="12">110S</strain>
    </source>
</reference>
<accession>A0A0M8K947</accession>
<evidence type="ECO:0000256" key="2">
    <source>
        <dbReference type="ARBA" id="ARBA00022571"/>
    </source>
</evidence>
<comment type="function">
    <text evidence="7">Catalyzes the NADPH-dependent reduction of N-acetyl-5-glutamyl phosphate to yield N-acetyl-L-glutamate 5-semialdehyde.</text>
</comment>
<dbReference type="PANTHER" id="PTHR32338">
    <property type="entry name" value="N-ACETYL-GAMMA-GLUTAMYL-PHOSPHATE REDUCTASE, CHLOROPLASTIC-RELATED-RELATED"/>
    <property type="match status" value="1"/>
</dbReference>
<keyword evidence="2 7" id="KW-0055">Arginine biosynthesis</keyword>
<dbReference type="AlphaFoldDB" id="A0A0M8K947"/>
<protein>
    <recommendedName>
        <fullName evidence="7">N-acetyl-gamma-glutamyl-phosphate reductase</fullName>
        <shortName evidence="7">AGPR</shortName>
        <ecNumber evidence="7">1.2.1.38</ecNumber>
    </recommendedName>
    <alternativeName>
        <fullName evidence="7">N-acetyl-glutamate semialdehyde dehydrogenase</fullName>
        <shortName evidence="7">NAGSA dehydrogenase</shortName>
    </alternativeName>
</protein>
<sequence>MIRAGVLGATGYTGFELLQWLAYHPHVEIAFATARSDAGKPLSALYPTDLDIQLQAVEDVSLSDADVLFLCLPHGAAQEWAQRGLDAGAVVIDLSADHRLHDADVYARWYNQPHTAPHLLAEAVYGLTEWRREALRQARLIANPGCYPTSILLAVAPLLNAGLLDGATIIADSKSGVSGAGRSPKLGSLFVEVNENLKPYNIGHVHRHVAEIEQELHALAGDHAPRGIVFSPHLLPVSRGILSTIYVPWPQGLSADDLRALYAETYADEPFIWLLPEGATATLAHTVRTNRCAISLHPVPERDQLIIVSTIDNLVKGAAGQAIQNMNVRFGFDERAGLMPVARARVQEV</sequence>
<name>A0A0M8K947_9CHLR</name>
<dbReference type="InterPro" id="IPR000534">
    <property type="entry name" value="Semialdehyde_DH_NAD-bd"/>
</dbReference>
<dbReference type="SUPFAM" id="SSF55347">
    <property type="entry name" value="Glyceraldehyde-3-phosphate dehydrogenase-like, C-terminal domain"/>
    <property type="match status" value="1"/>
</dbReference>
<dbReference type="PATRIC" id="fig|872965.6.peg.879"/>
<keyword evidence="3 7" id="KW-0028">Amino-acid biosynthesis</keyword>
<dbReference type="Pfam" id="PF22698">
    <property type="entry name" value="Semialdhyde_dhC_1"/>
    <property type="match status" value="1"/>
</dbReference>
<keyword evidence="4 7" id="KW-0521">NADP</keyword>
<keyword evidence="7" id="KW-0963">Cytoplasm</keyword>
<gene>
    <name evidence="7 10" type="primary">argC</name>
    <name evidence="10" type="ORF">ARMA_2698</name>
    <name evidence="11" type="ORF">SE16_04525</name>
</gene>
<proteinExistence type="inferred from homology"/>
<evidence type="ECO:0000313" key="11">
    <source>
        <dbReference type="EMBL" id="KPL89669.1"/>
    </source>
</evidence>
<evidence type="ECO:0000256" key="7">
    <source>
        <dbReference type="HAMAP-Rule" id="MF_00150"/>
    </source>
</evidence>
<dbReference type="PROSITE" id="PS01224">
    <property type="entry name" value="ARGC"/>
    <property type="match status" value="1"/>
</dbReference>
<dbReference type="RefSeq" id="WP_054493982.1">
    <property type="nucleotide sequence ID" value="NZ_BBZA01000241.1"/>
</dbReference>
<evidence type="ECO:0000256" key="3">
    <source>
        <dbReference type="ARBA" id="ARBA00022605"/>
    </source>
</evidence>
<evidence type="ECO:0000256" key="8">
    <source>
        <dbReference type="PROSITE-ProRule" id="PRU10010"/>
    </source>
</evidence>
<evidence type="ECO:0000256" key="5">
    <source>
        <dbReference type="ARBA" id="ARBA00023002"/>
    </source>
</evidence>
<dbReference type="Gene3D" id="3.40.50.720">
    <property type="entry name" value="NAD(P)-binding Rossmann-like Domain"/>
    <property type="match status" value="1"/>
</dbReference>
<dbReference type="GO" id="GO:0005737">
    <property type="term" value="C:cytoplasm"/>
    <property type="evidence" value="ECO:0007669"/>
    <property type="project" value="UniProtKB-SubCell"/>
</dbReference>
<organism evidence="10 12">
    <name type="scientific">Ardenticatena maritima</name>
    <dbReference type="NCBI Taxonomy" id="872965"/>
    <lineage>
        <taxon>Bacteria</taxon>
        <taxon>Bacillati</taxon>
        <taxon>Chloroflexota</taxon>
        <taxon>Ardenticatenia</taxon>
        <taxon>Ardenticatenales</taxon>
        <taxon>Ardenticatenaceae</taxon>
        <taxon>Ardenticatena</taxon>
    </lineage>
</organism>